<dbReference type="EMBL" id="HG673763">
    <property type="protein sequence ID" value="CDJ37470.1"/>
    <property type="molecule type" value="Genomic_DNA"/>
</dbReference>
<reference evidence="1" key="2">
    <citation type="submission" date="2013-10" db="EMBL/GenBank/DDBJ databases">
        <authorList>
            <person name="Aslett M."/>
        </authorList>
    </citation>
    <scope>NUCLEOTIDE SEQUENCE [LARGE SCALE GENOMIC DNA]</scope>
    <source>
        <strain evidence="1">Houghton</strain>
    </source>
</reference>
<keyword evidence="2" id="KW-1185">Reference proteome</keyword>
<dbReference type="AlphaFoldDB" id="U6KHH2"/>
<evidence type="ECO:0000313" key="2">
    <source>
        <dbReference type="Proteomes" id="UP000030747"/>
    </source>
</evidence>
<dbReference type="RefSeq" id="XP_013228308.1">
    <property type="nucleotide sequence ID" value="XM_013372854.1"/>
</dbReference>
<accession>U6KHH2</accession>
<protein>
    <submittedName>
        <fullName evidence="1">Uncharacterized protein</fullName>
    </submittedName>
</protein>
<dbReference type="OrthoDB" id="346960at2759"/>
<name>U6KHH2_EIMTE</name>
<evidence type="ECO:0000313" key="1">
    <source>
        <dbReference type="EMBL" id="CDJ37470.1"/>
    </source>
</evidence>
<dbReference type="VEuPathDB" id="ToxoDB:ETH2_0205600"/>
<organism evidence="1 2">
    <name type="scientific">Eimeria tenella</name>
    <name type="common">Coccidian parasite</name>
    <dbReference type="NCBI Taxonomy" id="5802"/>
    <lineage>
        <taxon>Eukaryota</taxon>
        <taxon>Sar</taxon>
        <taxon>Alveolata</taxon>
        <taxon>Apicomplexa</taxon>
        <taxon>Conoidasida</taxon>
        <taxon>Coccidia</taxon>
        <taxon>Eucoccidiorida</taxon>
        <taxon>Eimeriorina</taxon>
        <taxon>Eimeriidae</taxon>
        <taxon>Eimeria</taxon>
    </lineage>
</organism>
<gene>
    <name evidence="1" type="ORF">ETH_00030830</name>
</gene>
<reference evidence="1" key="1">
    <citation type="submission" date="2013-10" db="EMBL/GenBank/DDBJ databases">
        <title>Genomic analysis of the causative agents of coccidiosis in chickens.</title>
        <authorList>
            <person name="Reid A.J."/>
            <person name="Blake D."/>
            <person name="Billington K."/>
            <person name="Browne H."/>
            <person name="Dunn M."/>
            <person name="Hung S."/>
            <person name="Kawahara F."/>
            <person name="Miranda-Saavedra D."/>
            <person name="Mourier T."/>
            <person name="Nagra H."/>
            <person name="Otto T.D."/>
            <person name="Rawlings N."/>
            <person name="Sanchez A."/>
            <person name="Sanders M."/>
            <person name="Subramaniam C."/>
            <person name="Tay Y."/>
            <person name="Dear P."/>
            <person name="Doerig C."/>
            <person name="Gruber A."/>
            <person name="Parkinson J."/>
            <person name="Shirley M."/>
            <person name="Wan K.L."/>
            <person name="Berriman M."/>
            <person name="Tomley F."/>
            <person name="Pain A."/>
        </authorList>
    </citation>
    <scope>NUCLEOTIDE SEQUENCE [LARGE SCALE GENOMIC DNA]</scope>
    <source>
        <strain evidence="1">Houghton</strain>
    </source>
</reference>
<sequence>MVRSLILILFSGLKGCFKSFSPPPGLALDFSVDASWSPDDSIKNFFKFISPSEFIHPPVSEEPSNASFAEITTDEAPRLVAERDPPDEQQAEQFKPLRTLAYARTEKHVLAHIIRSVYSHFQGPACQRMAKRLDGMVRLLLRNNSKARALEPILVFSLLQGNAASAAKFRGEASSSLPEEPHSDGLQHADSSQMLSDAFPRGGIYDPFLLINYFDLAKSAGTPQMKKLNRLLQKPTDTRKVGNKLFGNSLADPAMHKRIAGVAEAVGDNADILRRVVEQIGQISINSADAISILMPQLPNVADLVRGASFFAFESVFKQHGKTEAVRCPTLVVQAIIPY</sequence>
<proteinExistence type="predicted"/>
<dbReference type="VEuPathDB" id="ToxoDB:ETH_00030830"/>
<dbReference type="Proteomes" id="UP000030747">
    <property type="component" value="Unassembled WGS sequence"/>
</dbReference>
<dbReference type="GeneID" id="25255242"/>